<feature type="transmembrane region" description="Helical" evidence="1">
    <location>
        <begin position="146"/>
        <end position="166"/>
    </location>
</feature>
<keyword evidence="1" id="KW-0812">Transmembrane</keyword>
<comment type="caution">
    <text evidence="3">The sequence shown here is derived from an EMBL/GenBank/DDBJ whole genome shotgun (WGS) entry which is preliminary data.</text>
</comment>
<accession>A0A9X1YPD8</accession>
<keyword evidence="1" id="KW-1133">Transmembrane helix</keyword>
<feature type="domain" description="Acyltransferase 3" evidence="2">
    <location>
        <begin position="9"/>
        <end position="359"/>
    </location>
</feature>
<organism evidence="3 4">
    <name type="scientific">Scleromatobacter humisilvae</name>
    <dbReference type="NCBI Taxonomy" id="2897159"/>
    <lineage>
        <taxon>Bacteria</taxon>
        <taxon>Pseudomonadati</taxon>
        <taxon>Pseudomonadota</taxon>
        <taxon>Betaproteobacteria</taxon>
        <taxon>Burkholderiales</taxon>
        <taxon>Sphaerotilaceae</taxon>
        <taxon>Scleromatobacter</taxon>
    </lineage>
</organism>
<evidence type="ECO:0000313" key="4">
    <source>
        <dbReference type="Proteomes" id="UP001139353"/>
    </source>
</evidence>
<dbReference type="PANTHER" id="PTHR36927">
    <property type="entry name" value="BLR4337 PROTEIN"/>
    <property type="match status" value="1"/>
</dbReference>
<keyword evidence="3" id="KW-0012">Acyltransferase</keyword>
<feature type="transmembrane region" description="Helical" evidence="1">
    <location>
        <begin position="88"/>
        <end position="106"/>
    </location>
</feature>
<dbReference type="AlphaFoldDB" id="A0A9X1YPD8"/>
<feature type="transmembrane region" description="Helical" evidence="1">
    <location>
        <begin position="346"/>
        <end position="364"/>
    </location>
</feature>
<dbReference type="EMBL" id="JAJLJH010000007">
    <property type="protein sequence ID" value="MCK9688177.1"/>
    <property type="molecule type" value="Genomic_DNA"/>
</dbReference>
<proteinExistence type="predicted"/>
<feature type="transmembrane region" description="Helical" evidence="1">
    <location>
        <begin position="56"/>
        <end position="76"/>
    </location>
</feature>
<feature type="transmembrane region" description="Helical" evidence="1">
    <location>
        <begin position="186"/>
        <end position="204"/>
    </location>
</feature>
<reference evidence="3" key="1">
    <citation type="submission" date="2021-11" db="EMBL/GenBank/DDBJ databases">
        <title>BS-T2-15 a new species belonging to the Comamonadaceae family isolated from the soil of a French oak forest.</title>
        <authorList>
            <person name="Mieszkin S."/>
            <person name="Alain K."/>
        </authorList>
    </citation>
    <scope>NUCLEOTIDE SEQUENCE</scope>
    <source>
        <strain evidence="3">BS-T2-15</strain>
    </source>
</reference>
<keyword evidence="4" id="KW-1185">Reference proteome</keyword>
<gene>
    <name evidence="3" type="ORF">LPC04_20925</name>
</gene>
<evidence type="ECO:0000259" key="2">
    <source>
        <dbReference type="Pfam" id="PF01757"/>
    </source>
</evidence>
<feature type="transmembrane region" description="Helical" evidence="1">
    <location>
        <begin position="283"/>
        <end position="300"/>
    </location>
</feature>
<keyword evidence="1" id="KW-0472">Membrane</keyword>
<evidence type="ECO:0000256" key="1">
    <source>
        <dbReference type="SAM" id="Phobius"/>
    </source>
</evidence>
<feature type="transmembrane region" description="Helical" evidence="1">
    <location>
        <begin position="312"/>
        <end position="334"/>
    </location>
</feature>
<dbReference type="Pfam" id="PF01757">
    <property type="entry name" value="Acyl_transf_3"/>
    <property type="match status" value="1"/>
</dbReference>
<dbReference type="PANTHER" id="PTHR36927:SF3">
    <property type="entry name" value="GLUCANS BIOSYNTHESIS PROTEIN C"/>
    <property type="match status" value="1"/>
</dbReference>
<feature type="transmembrane region" description="Helical" evidence="1">
    <location>
        <begin position="245"/>
        <end position="263"/>
    </location>
</feature>
<dbReference type="InterPro" id="IPR002656">
    <property type="entry name" value="Acyl_transf_3_dom"/>
</dbReference>
<feature type="transmembrane region" description="Helical" evidence="1">
    <location>
        <begin position="216"/>
        <end position="233"/>
    </location>
</feature>
<dbReference type="InterPro" id="IPR050623">
    <property type="entry name" value="Glucan_succinyl_AcylTrfase"/>
</dbReference>
<evidence type="ECO:0000313" key="3">
    <source>
        <dbReference type="EMBL" id="MCK9688177.1"/>
    </source>
</evidence>
<sequence length="402" mass="45825">MASSDRRIDLDWVRILAFGVLIFFHVGMYYVTWGWHVKSPFASHTIEPLMMLSSPWRLSLLFFVSGCATAFLHAKSSTGFVRSRTQRLLIPLAVGVWLIVPPQSWAEVTEAVGYHDGYLHFMSLYASGYGGFCREDCLRIPTYNHLWFVAYLWCYTMAAALAWWAIPQRHIDRLGAAVAKRLRGPWLIALPVAWLAALRIALVARFPDTHMLVDDWYMHAQYFSVFALGLLLARETGVWEEIRRQRWIALALALAGYAVVETWNVRYDELQSLDWLRQAQRVFYSLDQWCAIVAALGFARQWNPADSRARRYLTEAIFPFYIVHQTAIVLLAHFMKPLGLRPLVEGPLLVAATVAICFASFEIVRRVGWMRPLFGLAPKAATPVRAPASSGYRALLADRQSP</sequence>
<dbReference type="Proteomes" id="UP001139353">
    <property type="component" value="Unassembled WGS sequence"/>
</dbReference>
<dbReference type="RefSeq" id="WP_275684221.1">
    <property type="nucleotide sequence ID" value="NZ_JAJLJH010000007.1"/>
</dbReference>
<protein>
    <submittedName>
        <fullName evidence="3">Acyltransferase family protein</fullName>
    </submittedName>
</protein>
<feature type="transmembrane region" description="Helical" evidence="1">
    <location>
        <begin position="12"/>
        <end position="36"/>
    </location>
</feature>
<name>A0A9X1YPD8_9BURK</name>
<keyword evidence="3" id="KW-0808">Transferase</keyword>
<dbReference type="GO" id="GO:0016747">
    <property type="term" value="F:acyltransferase activity, transferring groups other than amino-acyl groups"/>
    <property type="evidence" value="ECO:0007669"/>
    <property type="project" value="InterPro"/>
</dbReference>